<name>A0A1W1ECG2_9ZZZZ</name>
<dbReference type="PROSITE" id="PS51257">
    <property type="entry name" value="PROKAR_LIPOPROTEIN"/>
    <property type="match status" value="1"/>
</dbReference>
<dbReference type="InterPro" id="IPR036249">
    <property type="entry name" value="Thioredoxin-like_sf"/>
</dbReference>
<evidence type="ECO:0000256" key="2">
    <source>
        <dbReference type="ARBA" id="ARBA00022748"/>
    </source>
</evidence>
<dbReference type="PROSITE" id="PS51352">
    <property type="entry name" value="THIOREDOXIN_2"/>
    <property type="match status" value="1"/>
</dbReference>
<dbReference type="InterPro" id="IPR050553">
    <property type="entry name" value="Thioredoxin_ResA/DsbE_sf"/>
</dbReference>
<keyword evidence="6" id="KW-0449">Lipoprotein</keyword>
<reference evidence="6" key="1">
    <citation type="submission" date="2016-10" db="EMBL/GenBank/DDBJ databases">
        <authorList>
            <person name="de Groot N.N."/>
        </authorList>
    </citation>
    <scope>NUCLEOTIDE SEQUENCE</scope>
</reference>
<dbReference type="AlphaFoldDB" id="A0A1W1ECG2"/>
<dbReference type="EMBL" id="FPKX01000017">
    <property type="protein sequence ID" value="SFZ97713.1"/>
    <property type="molecule type" value="Genomic_DNA"/>
</dbReference>
<sequence>MKKTYILLLTTILLILTACDDNNHDNSNKENLVQKDLNNKTKAEKEAIEKENNTFVLSYNNDSNYSIYINNKNIEIDNLDKEIVVLNFFSSWCKPCKGQIPYISDLKKKYDNKIFVAGILVNDDISKENLETFISKFGINYFISNSSVNDNFAKIIVKKLNIDENFPIPLTVLFKNGRYYSHYEGAVPIEMLNHDIKNAMGEK</sequence>
<gene>
    <name evidence="6" type="ORF">MNB_SV-5-860</name>
</gene>
<evidence type="ECO:0000256" key="1">
    <source>
        <dbReference type="ARBA" id="ARBA00004196"/>
    </source>
</evidence>
<dbReference type="PANTHER" id="PTHR42852:SF6">
    <property type="entry name" value="THIOL:DISULFIDE INTERCHANGE PROTEIN DSBE"/>
    <property type="match status" value="1"/>
</dbReference>
<dbReference type="Gene3D" id="3.40.30.10">
    <property type="entry name" value="Glutaredoxin"/>
    <property type="match status" value="1"/>
</dbReference>
<proteinExistence type="predicted"/>
<dbReference type="SUPFAM" id="SSF52833">
    <property type="entry name" value="Thioredoxin-like"/>
    <property type="match status" value="1"/>
</dbReference>
<dbReference type="InterPro" id="IPR013766">
    <property type="entry name" value="Thioredoxin_domain"/>
</dbReference>
<evidence type="ECO:0000256" key="3">
    <source>
        <dbReference type="ARBA" id="ARBA00023157"/>
    </source>
</evidence>
<keyword evidence="4" id="KW-0676">Redox-active center</keyword>
<keyword evidence="2" id="KW-0201">Cytochrome c-type biogenesis</keyword>
<keyword evidence="3" id="KW-1015">Disulfide bond</keyword>
<dbReference type="GO" id="GO:0017004">
    <property type="term" value="P:cytochrome complex assembly"/>
    <property type="evidence" value="ECO:0007669"/>
    <property type="project" value="UniProtKB-KW"/>
</dbReference>
<comment type="subcellular location">
    <subcellularLocation>
        <location evidence="1">Cell envelope</location>
    </subcellularLocation>
</comment>
<protein>
    <submittedName>
        <fullName evidence="6">Putative lipoprotein thiredoxin</fullName>
    </submittedName>
</protein>
<dbReference type="InterPro" id="IPR012336">
    <property type="entry name" value="Thioredoxin-like_fold"/>
</dbReference>
<dbReference type="PANTHER" id="PTHR42852">
    <property type="entry name" value="THIOL:DISULFIDE INTERCHANGE PROTEIN DSBE"/>
    <property type="match status" value="1"/>
</dbReference>
<accession>A0A1W1ECG2</accession>
<evidence type="ECO:0000256" key="4">
    <source>
        <dbReference type="ARBA" id="ARBA00023284"/>
    </source>
</evidence>
<dbReference type="GO" id="GO:0030313">
    <property type="term" value="C:cell envelope"/>
    <property type="evidence" value="ECO:0007669"/>
    <property type="project" value="UniProtKB-SubCell"/>
</dbReference>
<organism evidence="6">
    <name type="scientific">hydrothermal vent metagenome</name>
    <dbReference type="NCBI Taxonomy" id="652676"/>
    <lineage>
        <taxon>unclassified sequences</taxon>
        <taxon>metagenomes</taxon>
        <taxon>ecological metagenomes</taxon>
    </lineage>
</organism>
<evidence type="ECO:0000259" key="5">
    <source>
        <dbReference type="PROSITE" id="PS51352"/>
    </source>
</evidence>
<feature type="domain" description="Thioredoxin" evidence="5">
    <location>
        <begin position="46"/>
        <end position="201"/>
    </location>
</feature>
<dbReference type="Pfam" id="PF13905">
    <property type="entry name" value="Thioredoxin_8"/>
    <property type="match status" value="1"/>
</dbReference>
<dbReference type="CDD" id="cd02966">
    <property type="entry name" value="TlpA_like_family"/>
    <property type="match status" value="1"/>
</dbReference>
<evidence type="ECO:0000313" key="6">
    <source>
        <dbReference type="EMBL" id="SFZ97713.1"/>
    </source>
</evidence>